<dbReference type="AlphaFoldDB" id="A0A2N5TQE5"/>
<sequence>MGVAQAKECFSDPSPWPTAKRRMAYGQAKQSCLANQPPTSPEGGASLGSVSLSRVI</sequence>
<evidence type="ECO:0000313" key="3">
    <source>
        <dbReference type="Proteomes" id="UP000235388"/>
    </source>
</evidence>
<name>A0A2N5TQE5_9BASI</name>
<proteinExistence type="predicted"/>
<feature type="compositionally biased region" description="Polar residues" evidence="1">
    <location>
        <begin position="28"/>
        <end position="37"/>
    </location>
</feature>
<gene>
    <name evidence="2" type="ORF">PCANC_27853</name>
</gene>
<feature type="region of interest" description="Disordered" evidence="1">
    <location>
        <begin position="1"/>
        <end position="56"/>
    </location>
</feature>
<accession>A0A2N5TQE5</accession>
<protein>
    <submittedName>
        <fullName evidence="2">Uncharacterized protein</fullName>
    </submittedName>
</protein>
<reference evidence="2 3" key="1">
    <citation type="submission" date="2017-11" db="EMBL/GenBank/DDBJ databases">
        <title>De novo assembly and phasing of dikaryotic genomes from two isolates of Puccinia coronata f. sp. avenae, the causal agent of oat crown rust.</title>
        <authorList>
            <person name="Miller M.E."/>
            <person name="Zhang Y."/>
            <person name="Omidvar V."/>
            <person name="Sperschneider J."/>
            <person name="Schwessinger B."/>
            <person name="Raley C."/>
            <person name="Palmer J.M."/>
            <person name="Garnica D."/>
            <person name="Upadhyaya N."/>
            <person name="Rathjen J."/>
            <person name="Taylor J.M."/>
            <person name="Park R.F."/>
            <person name="Dodds P.N."/>
            <person name="Hirsch C.D."/>
            <person name="Kianian S.F."/>
            <person name="Figueroa M."/>
        </authorList>
    </citation>
    <scope>NUCLEOTIDE SEQUENCE [LARGE SCALE GENOMIC DNA]</scope>
    <source>
        <strain evidence="2">12NC29</strain>
    </source>
</reference>
<comment type="caution">
    <text evidence="2">The sequence shown here is derived from an EMBL/GenBank/DDBJ whole genome shotgun (WGS) entry which is preliminary data.</text>
</comment>
<dbReference type="Proteomes" id="UP000235388">
    <property type="component" value="Unassembled WGS sequence"/>
</dbReference>
<keyword evidence="3" id="KW-1185">Reference proteome</keyword>
<organism evidence="2 3">
    <name type="scientific">Puccinia coronata f. sp. avenae</name>
    <dbReference type="NCBI Taxonomy" id="200324"/>
    <lineage>
        <taxon>Eukaryota</taxon>
        <taxon>Fungi</taxon>
        <taxon>Dikarya</taxon>
        <taxon>Basidiomycota</taxon>
        <taxon>Pucciniomycotina</taxon>
        <taxon>Pucciniomycetes</taxon>
        <taxon>Pucciniales</taxon>
        <taxon>Pucciniaceae</taxon>
        <taxon>Puccinia</taxon>
    </lineage>
</organism>
<evidence type="ECO:0000313" key="2">
    <source>
        <dbReference type="EMBL" id="PLW27716.1"/>
    </source>
</evidence>
<dbReference type="EMBL" id="PGCJ01000474">
    <property type="protein sequence ID" value="PLW27716.1"/>
    <property type="molecule type" value="Genomic_DNA"/>
</dbReference>
<evidence type="ECO:0000256" key="1">
    <source>
        <dbReference type="SAM" id="MobiDB-lite"/>
    </source>
</evidence>